<reference evidence="1 2" key="1">
    <citation type="submission" date="2016-02" db="EMBL/GenBank/DDBJ databases">
        <title>Band-tailed pigeon sequencing and assembly.</title>
        <authorList>
            <person name="Soares A.E."/>
            <person name="Novak B.J."/>
            <person name="Rice E.S."/>
            <person name="O'Connell B."/>
            <person name="Chang D."/>
            <person name="Weber S."/>
            <person name="Shapiro B."/>
        </authorList>
    </citation>
    <scope>NUCLEOTIDE SEQUENCE [LARGE SCALE GENOMIC DNA]</scope>
    <source>
        <strain evidence="1">BTP2013</strain>
        <tissue evidence="1">Blood</tissue>
    </source>
</reference>
<evidence type="ECO:0000313" key="1">
    <source>
        <dbReference type="EMBL" id="OPJ75197.1"/>
    </source>
</evidence>
<dbReference type="EMBL" id="LSYS01006529">
    <property type="protein sequence ID" value="OPJ75197.1"/>
    <property type="molecule type" value="Genomic_DNA"/>
</dbReference>
<protein>
    <submittedName>
        <fullName evidence="1">Uncharacterized protein</fullName>
    </submittedName>
</protein>
<dbReference type="Proteomes" id="UP000190648">
    <property type="component" value="Unassembled WGS sequence"/>
</dbReference>
<dbReference type="AlphaFoldDB" id="A0A1V4JU37"/>
<evidence type="ECO:0000313" key="2">
    <source>
        <dbReference type="Proteomes" id="UP000190648"/>
    </source>
</evidence>
<organism evidence="1 2">
    <name type="scientific">Patagioenas fasciata monilis</name>
    <dbReference type="NCBI Taxonomy" id="372326"/>
    <lineage>
        <taxon>Eukaryota</taxon>
        <taxon>Metazoa</taxon>
        <taxon>Chordata</taxon>
        <taxon>Craniata</taxon>
        <taxon>Vertebrata</taxon>
        <taxon>Euteleostomi</taxon>
        <taxon>Archelosauria</taxon>
        <taxon>Archosauria</taxon>
        <taxon>Dinosauria</taxon>
        <taxon>Saurischia</taxon>
        <taxon>Theropoda</taxon>
        <taxon>Coelurosauria</taxon>
        <taxon>Aves</taxon>
        <taxon>Neognathae</taxon>
        <taxon>Neoaves</taxon>
        <taxon>Columbimorphae</taxon>
        <taxon>Columbiformes</taxon>
        <taxon>Columbidae</taxon>
        <taxon>Patagioenas</taxon>
    </lineage>
</organism>
<sequence length="76" mass="8887">MAGRWFWFSICRSRCLDDLEEDTAGLRKSLLHLFSLLPVSCRCEVSEESRLKPAEAKRTFIISFFDFNNKKSLQVL</sequence>
<gene>
    <name evidence="1" type="ORF">AV530_014240</name>
</gene>
<accession>A0A1V4JU37</accession>
<comment type="caution">
    <text evidence="1">The sequence shown here is derived from an EMBL/GenBank/DDBJ whole genome shotgun (WGS) entry which is preliminary data.</text>
</comment>
<proteinExistence type="predicted"/>
<name>A0A1V4JU37_PATFA</name>
<keyword evidence="2" id="KW-1185">Reference proteome</keyword>